<reference evidence="2 3" key="1">
    <citation type="journal article" date="2013" name="Genome Biol.">
        <title>Genome of Acanthamoeba castellanii highlights extensive lateral gene transfer and early evolution of tyrosine kinase signaling.</title>
        <authorList>
            <person name="Clarke M."/>
            <person name="Lohan A.J."/>
            <person name="Liu B."/>
            <person name="Lagkouvardos I."/>
            <person name="Roy S."/>
            <person name="Zafar N."/>
            <person name="Bertelli C."/>
            <person name="Schilde C."/>
            <person name="Kianianmomeni A."/>
            <person name="Burglin T.R."/>
            <person name="Frech C."/>
            <person name="Turcotte B."/>
            <person name="Kopec K.O."/>
            <person name="Synnott J.M."/>
            <person name="Choo C."/>
            <person name="Paponov I."/>
            <person name="Finkler A."/>
            <person name="Soon Heng Tan C."/>
            <person name="Hutchins A.P."/>
            <person name="Weinmeier T."/>
            <person name="Rattei T."/>
            <person name="Chu J.S."/>
            <person name="Gimenez G."/>
            <person name="Irimia M."/>
            <person name="Rigden D.J."/>
            <person name="Fitzpatrick D.A."/>
            <person name="Lorenzo-Morales J."/>
            <person name="Bateman A."/>
            <person name="Chiu C.H."/>
            <person name="Tang P."/>
            <person name="Hegemann P."/>
            <person name="Fromm H."/>
            <person name="Raoult D."/>
            <person name="Greub G."/>
            <person name="Miranda-Saavedra D."/>
            <person name="Chen N."/>
            <person name="Nash P."/>
            <person name="Ginger M.L."/>
            <person name="Horn M."/>
            <person name="Schaap P."/>
            <person name="Caler L."/>
            <person name="Loftus B."/>
        </authorList>
    </citation>
    <scope>NUCLEOTIDE SEQUENCE [LARGE SCALE GENOMIC DNA]</scope>
    <source>
        <strain evidence="2 3">Neff</strain>
    </source>
</reference>
<feature type="compositionally biased region" description="Basic residues" evidence="1">
    <location>
        <begin position="254"/>
        <end position="265"/>
    </location>
</feature>
<gene>
    <name evidence="2" type="ORF">ACA1_017880</name>
</gene>
<sequence>SMILGAAVALPSLAGDPKAVQTLKAKRLSLAAPGMVAGAPLSAAASANKEDRKSLSDPLGSPGSAIAKENRKSVTSPLSSSQSAVNKEGSGIGGAVALPFAGDPKAAQTLKAKRLSLAAPMPTSPLSAGGDGGSKIENRKSVTNPLSNSGSTATRDGISTTNRVSLKVPLESGPSGTFAADEVQVQKAEERESELGRSAGAGPTPATQDEGKAKKVDKQELKELKKKEKLEKKEQKKREKLEKKELKEKEKLEKKKKLKEKKAKV</sequence>
<dbReference type="Proteomes" id="UP000011083">
    <property type="component" value="Unassembled WGS sequence"/>
</dbReference>
<dbReference type="GeneID" id="14914303"/>
<name>L8GLM1_ACACF</name>
<protein>
    <submittedName>
        <fullName evidence="2">Uncharacterized protein</fullName>
    </submittedName>
</protein>
<evidence type="ECO:0000313" key="2">
    <source>
        <dbReference type="EMBL" id="ELR13739.1"/>
    </source>
</evidence>
<accession>L8GLM1</accession>
<feature type="region of interest" description="Disordered" evidence="1">
    <location>
        <begin position="43"/>
        <end position="88"/>
    </location>
</feature>
<keyword evidence="3" id="KW-1185">Reference proteome</keyword>
<evidence type="ECO:0000313" key="3">
    <source>
        <dbReference type="Proteomes" id="UP000011083"/>
    </source>
</evidence>
<feature type="compositionally biased region" description="Polar residues" evidence="1">
    <location>
        <begin position="73"/>
        <end position="85"/>
    </location>
</feature>
<feature type="non-terminal residue" evidence="2">
    <location>
        <position position="1"/>
    </location>
</feature>
<feature type="region of interest" description="Disordered" evidence="1">
    <location>
        <begin position="118"/>
        <end position="265"/>
    </location>
</feature>
<dbReference type="RefSeq" id="XP_004335752.1">
    <property type="nucleotide sequence ID" value="XM_004335704.1"/>
</dbReference>
<organism evidence="2 3">
    <name type="scientific">Acanthamoeba castellanii (strain ATCC 30010 / Neff)</name>
    <dbReference type="NCBI Taxonomy" id="1257118"/>
    <lineage>
        <taxon>Eukaryota</taxon>
        <taxon>Amoebozoa</taxon>
        <taxon>Discosea</taxon>
        <taxon>Longamoebia</taxon>
        <taxon>Centramoebida</taxon>
        <taxon>Acanthamoebidae</taxon>
        <taxon>Acanthamoeba</taxon>
    </lineage>
</organism>
<dbReference type="VEuPathDB" id="AmoebaDB:ACA1_017880"/>
<feature type="compositionally biased region" description="Polar residues" evidence="1">
    <location>
        <begin position="141"/>
        <end position="164"/>
    </location>
</feature>
<evidence type="ECO:0000256" key="1">
    <source>
        <dbReference type="SAM" id="MobiDB-lite"/>
    </source>
</evidence>
<feature type="compositionally biased region" description="Basic and acidic residues" evidence="1">
    <location>
        <begin position="209"/>
        <end position="253"/>
    </location>
</feature>
<dbReference type="KEGG" id="acan:ACA1_017880"/>
<proteinExistence type="predicted"/>
<dbReference type="AlphaFoldDB" id="L8GLM1"/>
<dbReference type="EMBL" id="KB008079">
    <property type="protein sequence ID" value="ELR13739.1"/>
    <property type="molecule type" value="Genomic_DNA"/>
</dbReference>